<gene>
    <name evidence="1" type="ORF">QEH59_03910</name>
</gene>
<accession>A0ABU1AFG6</accession>
<organism evidence="1 2">
    <name type="scientific">Thalassobacterium sedimentorum</name>
    <dbReference type="NCBI Taxonomy" id="3041258"/>
    <lineage>
        <taxon>Bacteria</taxon>
        <taxon>Pseudomonadati</taxon>
        <taxon>Verrucomicrobiota</taxon>
        <taxon>Opitutia</taxon>
        <taxon>Puniceicoccales</taxon>
        <taxon>Coraliomargaritaceae</taxon>
        <taxon>Thalassobacterium</taxon>
    </lineage>
</organism>
<reference evidence="1 2" key="1">
    <citation type="submission" date="2023-04" db="EMBL/GenBank/DDBJ databases">
        <title>A novel bacteria isolated from coastal sediment.</title>
        <authorList>
            <person name="Liu X.-J."/>
            <person name="Du Z.-J."/>
        </authorList>
    </citation>
    <scope>NUCLEOTIDE SEQUENCE [LARGE SCALE GENOMIC DNA]</scope>
    <source>
        <strain evidence="1 2">SDUM461004</strain>
    </source>
</reference>
<proteinExistence type="predicted"/>
<sequence length="369" mass="40663">MGACWCSFFSVASAALVPRAPHGLVWESPIASGSLYYTEVERLLASYESAVAQRLHIGERGKVALKINTRGGPGLSTPLQLIRAVVEALELRGYPRASILIVDYSAHDLREAGVMPPLSQATAEFEGCPVIALNSEQYYDSEWFYDSPLPPALQQEPQLIAAERRSQQLAAGAQGRKSYLPKPLIFEVDFWINLAVGADDPALGVDGVLANATLWNVSNSRRFLINQATASAAVAEIAAIPELEERLVLNFVSLERYQFIAGPYFNSIYTRSEPRLWMSSDPVALDRLLYDRMNAMRLLEGFPEIEPMPKQLPFAASLGLGELDRDRIRIVPVPLPASGVRVQLAPEPAAPPAAEIPEPQSWLRRMTPW</sequence>
<name>A0ABU1AFG6_9BACT</name>
<protein>
    <recommendedName>
        <fullName evidence="3">DUF362 domain-containing protein</fullName>
    </recommendedName>
</protein>
<dbReference type="EMBL" id="JARXIC010000004">
    <property type="protein sequence ID" value="MDQ8193556.1"/>
    <property type="molecule type" value="Genomic_DNA"/>
</dbReference>
<keyword evidence="2" id="KW-1185">Reference proteome</keyword>
<dbReference type="Proteomes" id="UP001243717">
    <property type="component" value="Unassembled WGS sequence"/>
</dbReference>
<evidence type="ECO:0008006" key="3">
    <source>
        <dbReference type="Google" id="ProtNLM"/>
    </source>
</evidence>
<evidence type="ECO:0000313" key="2">
    <source>
        <dbReference type="Proteomes" id="UP001243717"/>
    </source>
</evidence>
<evidence type="ECO:0000313" key="1">
    <source>
        <dbReference type="EMBL" id="MDQ8193556.1"/>
    </source>
</evidence>
<comment type="caution">
    <text evidence="1">The sequence shown here is derived from an EMBL/GenBank/DDBJ whole genome shotgun (WGS) entry which is preliminary data.</text>
</comment>